<dbReference type="RefSeq" id="WP_137695830.1">
    <property type="nucleotide sequence ID" value="NZ_CP061336.1"/>
</dbReference>
<organism evidence="2 3">
    <name type="scientific">Ruminiclostridium herbifermentans</name>
    <dbReference type="NCBI Taxonomy" id="2488810"/>
    <lineage>
        <taxon>Bacteria</taxon>
        <taxon>Bacillati</taxon>
        <taxon>Bacillota</taxon>
        <taxon>Clostridia</taxon>
        <taxon>Eubacteriales</taxon>
        <taxon>Oscillospiraceae</taxon>
        <taxon>Ruminiclostridium</taxon>
    </lineage>
</organism>
<dbReference type="KEGG" id="rher:EHE19_011365"/>
<feature type="compositionally biased region" description="Low complexity" evidence="1">
    <location>
        <begin position="481"/>
        <end position="490"/>
    </location>
</feature>
<evidence type="ECO:0000313" key="3">
    <source>
        <dbReference type="Proteomes" id="UP000306409"/>
    </source>
</evidence>
<dbReference type="OrthoDB" id="442064at2"/>
<gene>
    <name evidence="2" type="ORF">EHE19_011365</name>
</gene>
<proteinExistence type="predicted"/>
<sequence>MSVLTVFDVRGIQEFIFRTNKIKEIIGASEIIKNILRKCFEEACEYVFGKNNSEKMDFDWENKSEEFDFEGKKYLQVEIIYEGGGNLYAAFKSEDEYKRVYRRMNEIILEKTYSLSVSSAFVKCEENYKDDIDKLMSKLNEAKQKNPPLTLPRGIAVTKRDSISGLPIVSRNIYKSDINDNDLNSTEANLKLKTYIKYKEDSNKYDDFNYMLNLDEMVTDKGTESLLAIVHIDGNNMAYAINQSMADETEYKKAVPKIRKLSQIITNSFTIEAYNVMPEALEKAICTNNDWKKLDINKNCDRPKLPMRPIICAGDDITFICNARIAIPLTRLYLEKIVQCGKNQKNNSESDNLDNNAKSTENDDLQFSACAGIAFIHSHFPFNLAYKIAEECCSNAKAEAKSKASDITRGFIDYHFCFSGVTEDLENMRKNQYVNDDGYSLLRRPWQVTGKEIDPLKDIRMLEEFAEYFSTGKTPKEESNNSENKVSNKNCETSKETDINDSAEKSDDSSKKKQLKAWPSTRVAEFRNQYFSSYDDLQDTIKQFESRGYSLPEYQKYLNRDIFEESDEKVKNKAFYNDGNSFKAIYYDSLEISDIYCNLEDFALEFINNKLNAQLDEQKKKEMKN</sequence>
<dbReference type="AlphaFoldDB" id="A0A4U7JHZ3"/>
<protein>
    <submittedName>
        <fullName evidence="2">Uncharacterized protein</fullName>
    </submittedName>
</protein>
<name>A0A4U7JHZ3_9FIRM</name>
<dbReference type="Gene3D" id="3.30.70.270">
    <property type="match status" value="1"/>
</dbReference>
<reference evidence="2 3" key="1">
    <citation type="submission" date="2020-09" db="EMBL/GenBank/DDBJ databases">
        <title>Characterization and genome sequencing of Ruminiclostridium sp. nov. MA18.</title>
        <authorList>
            <person name="Rettenmaier R."/>
            <person name="Kowollik M.-L."/>
            <person name="Liebl W."/>
            <person name="Zverlov V."/>
        </authorList>
    </citation>
    <scope>NUCLEOTIDE SEQUENCE [LARGE SCALE GENOMIC DNA]</scope>
    <source>
        <strain evidence="2 3">MA18</strain>
    </source>
</reference>
<dbReference type="InterPro" id="IPR043128">
    <property type="entry name" value="Rev_trsase/Diguanyl_cyclase"/>
</dbReference>
<feature type="region of interest" description="Disordered" evidence="1">
    <location>
        <begin position="472"/>
        <end position="514"/>
    </location>
</feature>
<feature type="compositionally biased region" description="Basic and acidic residues" evidence="1">
    <location>
        <begin position="492"/>
        <end position="511"/>
    </location>
</feature>
<accession>A0A4U7JHZ3</accession>
<dbReference type="EMBL" id="CP061336">
    <property type="protein sequence ID" value="QNU65526.1"/>
    <property type="molecule type" value="Genomic_DNA"/>
</dbReference>
<evidence type="ECO:0000313" key="2">
    <source>
        <dbReference type="EMBL" id="QNU65526.1"/>
    </source>
</evidence>
<evidence type="ECO:0000256" key="1">
    <source>
        <dbReference type="SAM" id="MobiDB-lite"/>
    </source>
</evidence>
<keyword evidence="3" id="KW-1185">Reference proteome</keyword>
<dbReference type="Proteomes" id="UP000306409">
    <property type="component" value="Chromosome"/>
</dbReference>